<keyword evidence="19" id="KW-1185">Reference proteome</keyword>
<keyword evidence="11 14" id="KW-0460">Magnesium</keyword>
<gene>
    <name evidence="14 18" type="primary">hprK</name>
    <name evidence="18" type="ORF">CMC5_032800</name>
</gene>
<evidence type="ECO:0000256" key="10">
    <source>
        <dbReference type="ARBA" id="ARBA00022840"/>
    </source>
</evidence>
<keyword evidence="8 14" id="KW-0547">Nucleotide-binding</keyword>
<evidence type="ECO:0000256" key="7">
    <source>
        <dbReference type="ARBA" id="ARBA00022723"/>
    </source>
</evidence>
<evidence type="ECO:0000259" key="16">
    <source>
        <dbReference type="Pfam" id="PF02603"/>
    </source>
</evidence>
<comment type="cofactor">
    <cofactor evidence="2 14">
        <name>Mg(2+)</name>
        <dbReference type="ChEBI" id="CHEBI:18420"/>
    </cofactor>
</comment>
<sequence length="354" mass="38063">MSRNGGGRGAAASRTAIQVRELIHDQGLGLRLTLVGGAAGLNRGIDHTRIQKSGLALAGHFHGIVPTRVQILGQTEQSYLARLGHEERVRALHGFFGLDLSCVIITGGEAGGSAFAMGEMPELAACAEETGTPLLSSPVRSSATIAALHTLLDDRLAPRVRLHGVLVDVFGVGLLLVGPSGIGKSECALDLVMRGHRLVADDAVECDFRPPRMVFGAPAELLRHHLEVRGLGVLNVKDLFGVTSIRERKRIDVVVKLVAWSENTEYDRLGLDERSHVILGVSIRELCIPVQPGRDMASILEVAARNELLKHAGHHAAREFFNRLEGSLLSERSSDESVVPPSVRGEASSERWGE</sequence>
<feature type="domain" description="HPr(Ser) kinase/phosphorylase N-terminal" evidence="16">
    <location>
        <begin position="17"/>
        <end position="152"/>
    </location>
</feature>
<comment type="domain">
    <text evidence="14">The Walker A ATP-binding motif also binds Pi and PPi.</text>
</comment>
<keyword evidence="9 14" id="KW-0418">Kinase</keyword>
<feature type="domain" description="HPr kinase/phosphorylase C-terminal" evidence="17">
    <location>
        <begin position="155"/>
        <end position="323"/>
    </location>
</feature>
<dbReference type="InterPro" id="IPR003755">
    <property type="entry name" value="HPr(Ser)_kin/Pase"/>
</dbReference>
<dbReference type="EC" id="2.7.4.-" evidence="14"/>
<keyword evidence="10 14" id="KW-0067">ATP-binding</keyword>
<dbReference type="PANTHER" id="PTHR30305:SF1">
    <property type="entry name" value="HPR KINASE_PHOSPHORYLASE"/>
    <property type="match status" value="1"/>
</dbReference>
<evidence type="ECO:0000256" key="2">
    <source>
        <dbReference type="ARBA" id="ARBA00001946"/>
    </source>
</evidence>
<dbReference type="InterPro" id="IPR028979">
    <property type="entry name" value="Ser_kin/Pase_Hpr-like_N_sf"/>
</dbReference>
<dbReference type="SUPFAM" id="SSF75138">
    <property type="entry name" value="HprK N-terminal domain-like"/>
    <property type="match status" value="1"/>
</dbReference>
<dbReference type="InterPro" id="IPR011104">
    <property type="entry name" value="Hpr_kin/Pase_C"/>
</dbReference>
<dbReference type="GO" id="GO:0004712">
    <property type="term" value="F:protein serine/threonine/tyrosine kinase activity"/>
    <property type="evidence" value="ECO:0007669"/>
    <property type="project" value="UniProtKB-UniRule"/>
</dbReference>
<comment type="similarity">
    <text evidence="3 14">Belongs to the HPrK/P family.</text>
</comment>
<evidence type="ECO:0000313" key="19">
    <source>
        <dbReference type="Proteomes" id="UP000067626"/>
    </source>
</evidence>
<evidence type="ECO:0000256" key="4">
    <source>
        <dbReference type="ARBA" id="ARBA00011643"/>
    </source>
</evidence>
<feature type="binding site" evidence="14">
    <location>
        <position position="185"/>
    </location>
    <ligand>
        <name>Mg(2+)</name>
        <dbReference type="ChEBI" id="CHEBI:18420"/>
    </ligand>
</feature>
<evidence type="ECO:0000256" key="8">
    <source>
        <dbReference type="ARBA" id="ARBA00022741"/>
    </source>
</evidence>
<keyword evidence="6 14" id="KW-0808">Transferase</keyword>
<evidence type="ECO:0000256" key="5">
    <source>
        <dbReference type="ARBA" id="ARBA00022527"/>
    </source>
</evidence>
<feature type="region of interest" description="Important for the catalytic mechanism of both phosphorylation and dephosphorylation" evidence="14">
    <location>
        <begin position="226"/>
        <end position="235"/>
    </location>
</feature>
<evidence type="ECO:0000259" key="17">
    <source>
        <dbReference type="Pfam" id="PF07475"/>
    </source>
</evidence>
<keyword evidence="7 14" id="KW-0479">Metal-binding</keyword>
<comment type="catalytic activity">
    <reaction evidence="13 14">
        <text>[HPr protein]-O-phospho-L-serine + phosphate + H(+) = [HPr protein]-L-serine + diphosphate</text>
        <dbReference type="Rhea" id="RHEA:46604"/>
        <dbReference type="Rhea" id="RHEA-COMP:11602"/>
        <dbReference type="Rhea" id="RHEA-COMP:11603"/>
        <dbReference type="ChEBI" id="CHEBI:15378"/>
        <dbReference type="ChEBI" id="CHEBI:29999"/>
        <dbReference type="ChEBI" id="CHEBI:33019"/>
        <dbReference type="ChEBI" id="CHEBI:43474"/>
        <dbReference type="ChEBI" id="CHEBI:83421"/>
    </reaction>
</comment>
<evidence type="ECO:0000256" key="13">
    <source>
        <dbReference type="ARBA" id="ARBA00047657"/>
    </source>
</evidence>
<feature type="region of interest" description="Disordered" evidence="15">
    <location>
        <begin position="331"/>
        <end position="354"/>
    </location>
</feature>
<comment type="subunit">
    <text evidence="4 14">Homohexamer.</text>
</comment>
<protein>
    <recommendedName>
        <fullName evidence="14">HPr kinase/phosphorylase</fullName>
        <shortName evidence="14">HPrK/P</shortName>
        <ecNumber evidence="14">2.7.11.-</ecNumber>
        <ecNumber evidence="14">2.7.4.-</ecNumber>
    </recommendedName>
    <alternativeName>
        <fullName evidence="14">HPr(Ser) kinase/phosphorylase</fullName>
    </alternativeName>
</protein>
<dbReference type="GO" id="GO:0000155">
    <property type="term" value="F:phosphorelay sensor kinase activity"/>
    <property type="evidence" value="ECO:0007669"/>
    <property type="project" value="InterPro"/>
</dbReference>
<dbReference type="GO" id="GO:0004674">
    <property type="term" value="F:protein serine/threonine kinase activity"/>
    <property type="evidence" value="ECO:0007669"/>
    <property type="project" value="UniProtKB-KW"/>
</dbReference>
<dbReference type="PATRIC" id="fig|52.7.peg.3605"/>
<feature type="region of interest" description="Important for the catalytic mechanism of dephosphorylation" evidence="14">
    <location>
        <begin position="289"/>
        <end position="294"/>
    </location>
</feature>
<feature type="active site" evidence="14">
    <location>
        <position position="163"/>
    </location>
</feature>
<proteinExistence type="inferred from homology"/>
<evidence type="ECO:0000256" key="6">
    <source>
        <dbReference type="ARBA" id="ARBA00022679"/>
    </source>
</evidence>
<dbReference type="FunFam" id="3.40.50.300:FF:000174">
    <property type="entry name" value="HPr kinase/phosphorylase"/>
    <property type="match status" value="1"/>
</dbReference>
<feature type="active site" evidence="14">
    <location>
        <position position="184"/>
    </location>
</feature>
<feature type="binding site" evidence="14">
    <location>
        <position position="227"/>
    </location>
    <ligand>
        <name>Mg(2+)</name>
        <dbReference type="ChEBI" id="CHEBI:18420"/>
    </ligand>
</feature>
<dbReference type="GO" id="GO:0005524">
    <property type="term" value="F:ATP binding"/>
    <property type="evidence" value="ECO:0007669"/>
    <property type="project" value="UniProtKB-UniRule"/>
</dbReference>
<dbReference type="Gene3D" id="3.40.50.300">
    <property type="entry name" value="P-loop containing nucleotide triphosphate hydrolases"/>
    <property type="match status" value="1"/>
</dbReference>
<dbReference type="EMBL" id="CP012159">
    <property type="protein sequence ID" value="AKT39133.1"/>
    <property type="molecule type" value="Genomic_DNA"/>
</dbReference>
<evidence type="ECO:0000256" key="12">
    <source>
        <dbReference type="ARBA" id="ARBA00023268"/>
    </source>
</evidence>
<dbReference type="Proteomes" id="UP000067626">
    <property type="component" value="Chromosome"/>
</dbReference>
<keyword evidence="5 14" id="KW-0723">Serine/threonine-protein kinase</keyword>
<name>A0A0K1EEZ4_CHOCO</name>
<dbReference type="OrthoDB" id="9778803at2"/>
<evidence type="ECO:0000256" key="9">
    <source>
        <dbReference type="ARBA" id="ARBA00022777"/>
    </source>
</evidence>
<dbReference type="KEGG" id="ccro:CMC5_032800"/>
<dbReference type="SUPFAM" id="SSF53795">
    <property type="entry name" value="PEP carboxykinase-like"/>
    <property type="match status" value="1"/>
</dbReference>
<evidence type="ECO:0000256" key="1">
    <source>
        <dbReference type="ARBA" id="ARBA00001120"/>
    </source>
</evidence>
<reference evidence="18 19" key="1">
    <citation type="submission" date="2015-07" db="EMBL/GenBank/DDBJ databases">
        <title>Genome analysis of myxobacterium Chondromyces crocatus Cm c5 reveals a high potential for natural compound synthesis and the genetic basis for the loss of fruiting body formation.</title>
        <authorList>
            <person name="Zaburannyi N."/>
            <person name="Bunk B."/>
            <person name="Maier J."/>
            <person name="Overmann J."/>
            <person name="Mueller R."/>
        </authorList>
    </citation>
    <scope>NUCLEOTIDE SEQUENCE [LARGE SCALE GENOMIC DNA]</scope>
    <source>
        <strain evidence="18 19">Cm c5</strain>
    </source>
</reference>
<dbReference type="Pfam" id="PF02603">
    <property type="entry name" value="Hpr_kinase_N"/>
    <property type="match status" value="1"/>
</dbReference>
<dbReference type="AlphaFoldDB" id="A0A0K1EEZ4"/>
<dbReference type="NCBIfam" id="TIGR00679">
    <property type="entry name" value="hpr-ser"/>
    <property type="match status" value="1"/>
</dbReference>
<dbReference type="STRING" id="52.CMC5_032800"/>
<evidence type="ECO:0000256" key="14">
    <source>
        <dbReference type="HAMAP-Rule" id="MF_01249"/>
    </source>
</evidence>
<dbReference type="PANTHER" id="PTHR30305">
    <property type="entry name" value="PROTEIN YJDM-RELATED"/>
    <property type="match status" value="1"/>
</dbReference>
<dbReference type="CDD" id="cd01918">
    <property type="entry name" value="HprK_C"/>
    <property type="match status" value="1"/>
</dbReference>
<feature type="active site" description="Proton acceptor; for phosphorylation activity. Proton donor; for dephosphorylation activity" evidence="14">
    <location>
        <position position="202"/>
    </location>
</feature>
<comment type="catalytic activity">
    <reaction evidence="1 14">
        <text>[HPr protein]-L-serine + ATP = [HPr protein]-O-phospho-L-serine + ADP + H(+)</text>
        <dbReference type="Rhea" id="RHEA:46600"/>
        <dbReference type="Rhea" id="RHEA-COMP:11602"/>
        <dbReference type="Rhea" id="RHEA-COMP:11603"/>
        <dbReference type="ChEBI" id="CHEBI:15378"/>
        <dbReference type="ChEBI" id="CHEBI:29999"/>
        <dbReference type="ChEBI" id="CHEBI:30616"/>
        <dbReference type="ChEBI" id="CHEBI:83421"/>
        <dbReference type="ChEBI" id="CHEBI:456216"/>
    </reaction>
</comment>
<organism evidence="18 19">
    <name type="scientific">Chondromyces crocatus</name>
    <dbReference type="NCBI Taxonomy" id="52"/>
    <lineage>
        <taxon>Bacteria</taxon>
        <taxon>Pseudomonadati</taxon>
        <taxon>Myxococcota</taxon>
        <taxon>Polyangia</taxon>
        <taxon>Polyangiales</taxon>
        <taxon>Polyangiaceae</taxon>
        <taxon>Chondromyces</taxon>
    </lineage>
</organism>
<keyword evidence="12 14" id="KW-0511">Multifunctional enzyme</keyword>
<dbReference type="GO" id="GO:0000287">
    <property type="term" value="F:magnesium ion binding"/>
    <property type="evidence" value="ECO:0007669"/>
    <property type="project" value="UniProtKB-UniRule"/>
</dbReference>
<dbReference type="GO" id="GO:0006109">
    <property type="term" value="P:regulation of carbohydrate metabolic process"/>
    <property type="evidence" value="ECO:0007669"/>
    <property type="project" value="UniProtKB-UniRule"/>
</dbReference>
<dbReference type="InterPro" id="IPR011126">
    <property type="entry name" value="Hpr_kin/Pase_Hpr_N"/>
</dbReference>
<dbReference type="HAMAP" id="MF_01249">
    <property type="entry name" value="HPr_kinase"/>
    <property type="match status" value="1"/>
</dbReference>
<evidence type="ECO:0000313" key="18">
    <source>
        <dbReference type="EMBL" id="AKT39133.1"/>
    </source>
</evidence>
<dbReference type="Gene3D" id="3.40.1390.20">
    <property type="entry name" value="HprK N-terminal domain-like"/>
    <property type="match status" value="1"/>
</dbReference>
<comment type="miscellaneous">
    <text evidence="14">Both phosphorylation and phosphorolysis are carried out by the same active site and suggest a common mechanism for both reactions.</text>
</comment>
<evidence type="ECO:0000256" key="3">
    <source>
        <dbReference type="ARBA" id="ARBA00006883"/>
    </source>
</evidence>
<dbReference type="Pfam" id="PF07475">
    <property type="entry name" value="Hpr_kinase_C"/>
    <property type="match status" value="1"/>
</dbReference>
<feature type="binding site" evidence="14">
    <location>
        <begin position="178"/>
        <end position="185"/>
    </location>
    <ligand>
        <name>ATP</name>
        <dbReference type="ChEBI" id="CHEBI:30616"/>
    </ligand>
</feature>
<comment type="function">
    <text evidence="14">Catalyzes the ATP- as well as the pyrophosphate-dependent phosphorylation of a specific serine residue in HPr, a phosphocarrier protein of the phosphoenolpyruvate-dependent sugar phosphotransferase system (PTS). HprK/P also catalyzes the pyrophosphate-producing, inorganic phosphate-dependent dephosphorylation (phosphorolysis) of seryl-phosphorylated HPr (P-Ser-HPr).</text>
</comment>
<dbReference type="EC" id="2.7.11.-" evidence="14"/>
<feature type="active site" evidence="14">
    <location>
        <position position="268"/>
    </location>
</feature>
<evidence type="ECO:0000256" key="11">
    <source>
        <dbReference type="ARBA" id="ARBA00022842"/>
    </source>
</evidence>
<dbReference type="InterPro" id="IPR027417">
    <property type="entry name" value="P-loop_NTPase"/>
</dbReference>
<evidence type="ECO:0000256" key="15">
    <source>
        <dbReference type="SAM" id="MobiDB-lite"/>
    </source>
</evidence>
<accession>A0A0K1EEZ4</accession>